<dbReference type="AlphaFoldDB" id="A0A0V0GNL6"/>
<evidence type="ECO:0000313" key="2">
    <source>
        <dbReference type="EMBL" id="JAP09842.1"/>
    </source>
</evidence>
<reference evidence="2" key="1">
    <citation type="submission" date="2015-12" db="EMBL/GenBank/DDBJ databases">
        <title>Gene expression during late stages of embryo sac development: a critical building block for successful pollen-pistil interactions.</title>
        <authorList>
            <person name="Liu Y."/>
            <person name="Joly V."/>
            <person name="Sabar M."/>
            <person name="Matton D.P."/>
        </authorList>
    </citation>
    <scope>NUCLEOTIDE SEQUENCE</scope>
</reference>
<keyword evidence="1" id="KW-0812">Transmembrane</keyword>
<sequence length="89" mass="10565">MRSQCKERLLEMTGYVEGEFPIRYLGLQLSPKKWSKIECNQLCQKIIERSYQYQIGTYRMRGSCRLLHLSYFPFIILGGCIYFASECSY</sequence>
<protein>
    <submittedName>
        <fullName evidence="2">Putative ovule protein</fullName>
    </submittedName>
</protein>
<keyword evidence="1" id="KW-0472">Membrane</keyword>
<evidence type="ECO:0000256" key="1">
    <source>
        <dbReference type="SAM" id="Phobius"/>
    </source>
</evidence>
<organism evidence="2">
    <name type="scientific">Solanum chacoense</name>
    <name type="common">Chaco potato</name>
    <dbReference type="NCBI Taxonomy" id="4108"/>
    <lineage>
        <taxon>Eukaryota</taxon>
        <taxon>Viridiplantae</taxon>
        <taxon>Streptophyta</taxon>
        <taxon>Embryophyta</taxon>
        <taxon>Tracheophyta</taxon>
        <taxon>Spermatophyta</taxon>
        <taxon>Magnoliopsida</taxon>
        <taxon>eudicotyledons</taxon>
        <taxon>Gunneridae</taxon>
        <taxon>Pentapetalae</taxon>
        <taxon>asterids</taxon>
        <taxon>lamiids</taxon>
        <taxon>Solanales</taxon>
        <taxon>Solanaceae</taxon>
        <taxon>Solanoideae</taxon>
        <taxon>Solaneae</taxon>
        <taxon>Solanum</taxon>
    </lineage>
</organism>
<feature type="transmembrane region" description="Helical" evidence="1">
    <location>
        <begin position="66"/>
        <end position="85"/>
    </location>
</feature>
<accession>A0A0V0GNL6</accession>
<proteinExistence type="predicted"/>
<dbReference type="EMBL" id="GEDG01034222">
    <property type="protein sequence ID" value="JAP09842.1"/>
    <property type="molecule type" value="Transcribed_RNA"/>
</dbReference>
<name>A0A0V0GNL6_SOLCH</name>
<keyword evidence="1" id="KW-1133">Transmembrane helix</keyword>